<reference evidence="3" key="1">
    <citation type="journal article" date="2018" name="Nat. Microbiol.">
        <title>Leveraging single-cell genomics to expand the fungal tree of life.</title>
        <authorList>
            <person name="Ahrendt S.R."/>
            <person name="Quandt C.A."/>
            <person name="Ciobanu D."/>
            <person name="Clum A."/>
            <person name="Salamov A."/>
            <person name="Andreopoulos B."/>
            <person name="Cheng J.F."/>
            <person name="Woyke T."/>
            <person name="Pelin A."/>
            <person name="Henrissat B."/>
            <person name="Reynolds N.K."/>
            <person name="Benny G.L."/>
            <person name="Smith M.E."/>
            <person name="James T.Y."/>
            <person name="Grigoriev I.V."/>
        </authorList>
    </citation>
    <scope>NUCLEOTIDE SEQUENCE [LARGE SCALE GENOMIC DNA]</scope>
</reference>
<dbReference type="PANTHER" id="PTHR19308">
    <property type="entry name" value="PHOSPHATIDYLCHOLINE TRANSFER PROTEIN"/>
    <property type="match status" value="1"/>
</dbReference>
<dbReference type="GO" id="GO:0005737">
    <property type="term" value="C:cytoplasm"/>
    <property type="evidence" value="ECO:0007669"/>
    <property type="project" value="UniProtKB-ARBA"/>
</dbReference>
<dbReference type="Pfam" id="PF01852">
    <property type="entry name" value="START"/>
    <property type="match status" value="1"/>
</dbReference>
<feature type="non-terminal residue" evidence="2">
    <location>
        <position position="1"/>
    </location>
</feature>
<feature type="domain" description="START" evidence="1">
    <location>
        <begin position="1"/>
        <end position="117"/>
    </location>
</feature>
<dbReference type="GO" id="GO:0008289">
    <property type="term" value="F:lipid binding"/>
    <property type="evidence" value="ECO:0007669"/>
    <property type="project" value="InterPro"/>
</dbReference>
<dbReference type="EMBL" id="KZ994581">
    <property type="protein sequence ID" value="RKO92573.1"/>
    <property type="molecule type" value="Genomic_DNA"/>
</dbReference>
<dbReference type="OrthoDB" id="333905at2759"/>
<sequence length="223" mass="23728">IQFMKTKGIWPAAPRDTVVLSHVERLPDGRYLNVTQSIEHSGLPPRDAEGIVRMDAKIAGQIVGPSLDGNPGKCRVIQVADGDLRGWIPKSVIGFIATKAVPLSFKTLDRIVSELPKATESAAILLAESSDTSKGKAAAAAAVAAFRRPSLSIVTSPTAPSAATAGVVARRSGSSTPSFLTRIRRVLEWWSPFMITVLFAMRAWKEIKLRRAIAAAASGGGYP</sequence>
<keyword evidence="3" id="KW-1185">Reference proteome</keyword>
<dbReference type="Gene3D" id="3.30.530.20">
    <property type="match status" value="1"/>
</dbReference>
<dbReference type="CDD" id="cd00177">
    <property type="entry name" value="START"/>
    <property type="match status" value="1"/>
</dbReference>
<evidence type="ECO:0000313" key="2">
    <source>
        <dbReference type="EMBL" id="RKO92573.1"/>
    </source>
</evidence>
<dbReference type="SUPFAM" id="SSF55961">
    <property type="entry name" value="Bet v1-like"/>
    <property type="match status" value="1"/>
</dbReference>
<dbReference type="Proteomes" id="UP000269721">
    <property type="component" value="Unassembled WGS sequence"/>
</dbReference>
<accession>A0A4P9WKM7</accession>
<evidence type="ECO:0000313" key="3">
    <source>
        <dbReference type="Proteomes" id="UP000269721"/>
    </source>
</evidence>
<dbReference type="InterPro" id="IPR023393">
    <property type="entry name" value="START-like_dom_sf"/>
</dbReference>
<organism evidence="2 3">
    <name type="scientific">Blyttiomyces helicus</name>
    <dbReference type="NCBI Taxonomy" id="388810"/>
    <lineage>
        <taxon>Eukaryota</taxon>
        <taxon>Fungi</taxon>
        <taxon>Fungi incertae sedis</taxon>
        <taxon>Chytridiomycota</taxon>
        <taxon>Chytridiomycota incertae sedis</taxon>
        <taxon>Chytridiomycetes</taxon>
        <taxon>Chytridiomycetes incertae sedis</taxon>
        <taxon>Blyttiomyces</taxon>
    </lineage>
</organism>
<proteinExistence type="predicted"/>
<dbReference type="AlphaFoldDB" id="A0A4P9WKM7"/>
<dbReference type="InterPro" id="IPR002913">
    <property type="entry name" value="START_lipid-bd_dom"/>
</dbReference>
<dbReference type="InterPro" id="IPR051213">
    <property type="entry name" value="START_lipid_transfer"/>
</dbReference>
<dbReference type="PROSITE" id="PS50848">
    <property type="entry name" value="START"/>
    <property type="match status" value="1"/>
</dbReference>
<evidence type="ECO:0000259" key="1">
    <source>
        <dbReference type="PROSITE" id="PS50848"/>
    </source>
</evidence>
<name>A0A4P9WKM7_9FUNG</name>
<protein>
    <recommendedName>
        <fullName evidence="1">START domain-containing protein</fullName>
    </recommendedName>
</protein>
<dbReference type="PANTHER" id="PTHR19308:SF14">
    <property type="entry name" value="START DOMAIN-CONTAINING PROTEIN"/>
    <property type="match status" value="1"/>
</dbReference>
<gene>
    <name evidence="2" type="ORF">BDK51DRAFT_31819</name>
</gene>